<name>A0A2N9YBW7_9GAMM</name>
<evidence type="ECO:0000313" key="4">
    <source>
        <dbReference type="Proteomes" id="UP000234271"/>
    </source>
</evidence>
<dbReference type="RefSeq" id="WP_062148155.1">
    <property type="nucleotide sequence ID" value="NZ_CP012373.2"/>
</dbReference>
<keyword evidence="4" id="KW-1185">Reference proteome</keyword>
<dbReference type="EMBL" id="CP018889">
    <property type="protein sequence ID" value="AUI67985.1"/>
    <property type="molecule type" value="Genomic_DNA"/>
</dbReference>
<sequence>MAHFKTLATTFLILLLYFVATIDIPTTVLADQIAKKHGIDPKLFRAVITQESNWNPLAVSSKGAVGLTQLMPSAAQDCGLTDIERYYPYQNLDCGAWHLARNYQEFQSIKKALCAYNAGANRVRRLGACPPFRETEQYVNNIMAIWQR</sequence>
<dbReference type="OrthoDB" id="92254at2"/>
<gene>
    <name evidence="3" type="ORF">BLE401_04225</name>
</gene>
<dbReference type="PANTHER" id="PTHR37423:SF2">
    <property type="entry name" value="MEMBRANE-BOUND LYTIC MUREIN TRANSGLYCOSYLASE C"/>
    <property type="match status" value="1"/>
</dbReference>
<dbReference type="PANTHER" id="PTHR37423">
    <property type="entry name" value="SOLUBLE LYTIC MUREIN TRANSGLYCOSYLASE-RELATED"/>
    <property type="match status" value="1"/>
</dbReference>
<dbReference type="SUPFAM" id="SSF53955">
    <property type="entry name" value="Lysozyme-like"/>
    <property type="match status" value="1"/>
</dbReference>
<reference evidence="4" key="1">
    <citation type="submission" date="2016-12" db="EMBL/GenBank/DDBJ databases">
        <title>Complete Genome Sequence of Beggiatoa leptomitiformis D-401.</title>
        <authorList>
            <person name="Fomenkov A."/>
            <person name="Vincze T."/>
            <person name="Grabovich M."/>
            <person name="Anton B.P."/>
            <person name="Dubinina G."/>
            <person name="Orlova M."/>
            <person name="Belousova E."/>
            <person name="Roberts R.J."/>
        </authorList>
    </citation>
    <scope>NUCLEOTIDE SEQUENCE [LARGE SCALE GENOMIC DNA]</scope>
    <source>
        <strain evidence="4">D-401</strain>
    </source>
</reference>
<evidence type="ECO:0000313" key="3">
    <source>
        <dbReference type="EMBL" id="AUI67985.1"/>
    </source>
</evidence>
<feature type="domain" description="Transglycosylase SLT" evidence="2">
    <location>
        <begin position="31"/>
        <end position="129"/>
    </location>
</feature>
<proteinExistence type="inferred from homology"/>
<evidence type="ECO:0000256" key="1">
    <source>
        <dbReference type="ARBA" id="ARBA00007734"/>
    </source>
</evidence>
<comment type="similarity">
    <text evidence="1">Belongs to the transglycosylase Slt family.</text>
</comment>
<protein>
    <submittedName>
        <fullName evidence="3">Transglycosylase SLT domain-containing protein</fullName>
    </submittedName>
</protein>
<dbReference type="AlphaFoldDB" id="A0A2N9YBW7"/>
<dbReference type="Gene3D" id="1.10.530.10">
    <property type="match status" value="1"/>
</dbReference>
<dbReference type="Pfam" id="PF01464">
    <property type="entry name" value="SLT"/>
    <property type="match status" value="1"/>
</dbReference>
<dbReference type="CDD" id="cd00254">
    <property type="entry name" value="LT-like"/>
    <property type="match status" value="1"/>
</dbReference>
<evidence type="ECO:0000259" key="2">
    <source>
        <dbReference type="Pfam" id="PF01464"/>
    </source>
</evidence>
<dbReference type="InterPro" id="IPR023346">
    <property type="entry name" value="Lysozyme-like_dom_sf"/>
</dbReference>
<organism evidence="3 4">
    <name type="scientific">Beggiatoa leptomitoformis</name>
    <dbReference type="NCBI Taxonomy" id="288004"/>
    <lineage>
        <taxon>Bacteria</taxon>
        <taxon>Pseudomonadati</taxon>
        <taxon>Pseudomonadota</taxon>
        <taxon>Gammaproteobacteria</taxon>
        <taxon>Thiotrichales</taxon>
        <taxon>Thiotrichaceae</taxon>
        <taxon>Beggiatoa</taxon>
    </lineage>
</organism>
<accession>A0A2N9YBW7</accession>
<dbReference type="InterPro" id="IPR008258">
    <property type="entry name" value="Transglycosylase_SLT_dom_1"/>
</dbReference>
<dbReference type="Proteomes" id="UP000234271">
    <property type="component" value="Chromosome"/>
</dbReference>